<comment type="caution">
    <text evidence="1">The sequence shown here is derived from an EMBL/GenBank/DDBJ whole genome shotgun (WGS) entry which is preliminary data.</text>
</comment>
<proteinExistence type="predicted"/>
<protein>
    <submittedName>
        <fullName evidence="1">Uncharacterized protein</fullName>
    </submittedName>
</protein>
<accession>A0ABU9ZHS6</accession>
<keyword evidence="2" id="KW-1185">Reference proteome</keyword>
<dbReference type="Proteomes" id="UP001404845">
    <property type="component" value="Unassembled WGS sequence"/>
</dbReference>
<dbReference type="EMBL" id="JAQYXL010000001">
    <property type="protein sequence ID" value="MEN3230540.1"/>
    <property type="molecule type" value="Genomic_DNA"/>
</dbReference>
<reference evidence="1 2" key="1">
    <citation type="journal article" date="2023" name="PLoS ONE">
        <title>Complete genome assembly of Hawai'i environmental nontuberculous mycobacteria reveals unexpected co-isolation with methylobacteria.</title>
        <authorList>
            <person name="Hendrix J."/>
            <person name="Epperson L.E."/>
            <person name="Tong E.I."/>
            <person name="Chan Y.L."/>
            <person name="Hasan N.A."/>
            <person name="Dawrs S.N."/>
            <person name="Norton G.J."/>
            <person name="Virdi R."/>
            <person name="Crooks J.L."/>
            <person name="Chan E.D."/>
            <person name="Honda J.R."/>
            <person name="Strong M."/>
        </authorList>
    </citation>
    <scope>NUCLEOTIDE SEQUENCE [LARGE SCALE GENOMIC DNA]</scope>
    <source>
        <strain evidence="1 2">NJH_HI01</strain>
    </source>
</reference>
<organism evidence="1 2">
    <name type="scientific">Methylorubrum rhodesianum</name>
    <dbReference type="NCBI Taxonomy" id="29427"/>
    <lineage>
        <taxon>Bacteria</taxon>
        <taxon>Pseudomonadati</taxon>
        <taxon>Pseudomonadota</taxon>
        <taxon>Alphaproteobacteria</taxon>
        <taxon>Hyphomicrobiales</taxon>
        <taxon>Methylobacteriaceae</taxon>
        <taxon>Methylorubrum</taxon>
    </lineage>
</organism>
<evidence type="ECO:0000313" key="2">
    <source>
        <dbReference type="Proteomes" id="UP001404845"/>
    </source>
</evidence>
<sequence>MDALLFHALTGVPLHRTLACFGDWTTLRDAGRKLVRYGPWKSTIAAPDAAKSPAVAGLDADVFDRWSKPSRPRSAKLRRG</sequence>
<name>A0ABU9ZHS6_9HYPH</name>
<evidence type="ECO:0000313" key="1">
    <source>
        <dbReference type="EMBL" id="MEN3230540.1"/>
    </source>
</evidence>
<gene>
    <name evidence="1" type="ORF">PUR21_23445</name>
</gene>
<dbReference type="RefSeq" id="WP_200672148.1">
    <property type="nucleotide sequence ID" value="NZ_JACWCW010000109.1"/>
</dbReference>